<proteinExistence type="predicted"/>
<evidence type="ECO:0000313" key="5">
    <source>
        <dbReference type="Proteomes" id="UP000287033"/>
    </source>
</evidence>
<keyword evidence="5" id="KW-1185">Reference proteome</keyword>
<dbReference type="PROSITE" id="PS51034">
    <property type="entry name" value="ZP_2"/>
    <property type="match status" value="1"/>
</dbReference>
<evidence type="ECO:0000259" key="3">
    <source>
        <dbReference type="PROSITE" id="PS51034"/>
    </source>
</evidence>
<gene>
    <name evidence="4" type="ORF">chiPu_0023036</name>
</gene>
<accession>A0A401T9C1</accession>
<evidence type="ECO:0000256" key="2">
    <source>
        <dbReference type="ARBA" id="ARBA00023157"/>
    </source>
</evidence>
<sequence>YRLVCNGSSSEISLSRCLLFSDAWHTRYFHLKDPSCIGQVTDGRLTFHFDSTRPSCGSTLKVNITHFTHSNTIQASVIENYGLVSHNRTISLDFSCVYPLTIDISLFVSDEVVQR</sequence>
<keyword evidence="1" id="KW-0732">Signal</keyword>
<protein>
    <recommendedName>
        <fullName evidence="3">ZP domain-containing protein</fullName>
    </recommendedName>
</protein>
<comment type="caution">
    <text evidence="4">The sequence shown here is derived from an EMBL/GenBank/DDBJ whole genome shotgun (WGS) entry which is preliminary data.</text>
</comment>
<dbReference type="Proteomes" id="UP000287033">
    <property type="component" value="Unassembled WGS sequence"/>
</dbReference>
<dbReference type="EMBL" id="BEZZ01014527">
    <property type="protein sequence ID" value="GCC39240.1"/>
    <property type="molecule type" value="Genomic_DNA"/>
</dbReference>
<name>A0A401T9C1_CHIPU</name>
<keyword evidence="2" id="KW-1015">Disulfide bond</keyword>
<reference evidence="4 5" key="1">
    <citation type="journal article" date="2018" name="Nat. Ecol. Evol.">
        <title>Shark genomes provide insights into elasmobranch evolution and the origin of vertebrates.</title>
        <authorList>
            <person name="Hara Y"/>
            <person name="Yamaguchi K"/>
            <person name="Onimaru K"/>
            <person name="Kadota M"/>
            <person name="Koyanagi M"/>
            <person name="Keeley SD"/>
            <person name="Tatsumi K"/>
            <person name="Tanaka K"/>
            <person name="Motone F"/>
            <person name="Kageyama Y"/>
            <person name="Nozu R"/>
            <person name="Adachi N"/>
            <person name="Nishimura O"/>
            <person name="Nakagawa R"/>
            <person name="Tanegashima C"/>
            <person name="Kiyatake I"/>
            <person name="Matsumoto R"/>
            <person name="Murakumo K"/>
            <person name="Nishida K"/>
            <person name="Terakita A"/>
            <person name="Kuratani S"/>
            <person name="Sato K"/>
            <person name="Hyodo S Kuraku.S."/>
        </authorList>
    </citation>
    <scope>NUCLEOTIDE SEQUENCE [LARGE SCALE GENOMIC DNA]</scope>
</reference>
<dbReference type="Gene3D" id="2.60.40.3210">
    <property type="entry name" value="Zona pellucida, ZP-N domain"/>
    <property type="match status" value="1"/>
</dbReference>
<dbReference type="PANTHER" id="PTHR14002:SF43">
    <property type="entry name" value="DELTA-LIKE PROTEIN"/>
    <property type="match status" value="1"/>
</dbReference>
<organism evidence="4 5">
    <name type="scientific">Chiloscyllium punctatum</name>
    <name type="common">Brownbanded bambooshark</name>
    <name type="synonym">Hemiscyllium punctatum</name>
    <dbReference type="NCBI Taxonomy" id="137246"/>
    <lineage>
        <taxon>Eukaryota</taxon>
        <taxon>Metazoa</taxon>
        <taxon>Chordata</taxon>
        <taxon>Craniata</taxon>
        <taxon>Vertebrata</taxon>
        <taxon>Chondrichthyes</taxon>
        <taxon>Elasmobranchii</taxon>
        <taxon>Galeomorphii</taxon>
        <taxon>Galeoidea</taxon>
        <taxon>Orectolobiformes</taxon>
        <taxon>Hemiscylliidae</taxon>
        <taxon>Chiloscyllium</taxon>
    </lineage>
</organism>
<dbReference type="InterPro" id="IPR055356">
    <property type="entry name" value="ZP-N"/>
</dbReference>
<evidence type="ECO:0000313" key="4">
    <source>
        <dbReference type="EMBL" id="GCC39240.1"/>
    </source>
</evidence>
<dbReference type="PANTHER" id="PTHR14002">
    <property type="entry name" value="ENDOGLIN/TGF-BETA RECEPTOR TYPE III"/>
    <property type="match status" value="1"/>
</dbReference>
<dbReference type="AlphaFoldDB" id="A0A401T9C1"/>
<feature type="domain" description="ZP" evidence="3">
    <location>
        <begin position="4"/>
        <end position="115"/>
    </location>
</feature>
<dbReference type="InterPro" id="IPR001507">
    <property type="entry name" value="ZP_dom"/>
</dbReference>
<feature type="non-terminal residue" evidence="4">
    <location>
        <position position="1"/>
    </location>
</feature>
<dbReference type="STRING" id="137246.A0A401T9C1"/>
<dbReference type="OMA" id="LACEYPL"/>
<evidence type="ECO:0000256" key="1">
    <source>
        <dbReference type="ARBA" id="ARBA00022729"/>
    </source>
</evidence>
<dbReference type="Pfam" id="PF23344">
    <property type="entry name" value="ZP-N"/>
    <property type="match status" value="1"/>
</dbReference>
<dbReference type="OrthoDB" id="9987373at2759"/>